<dbReference type="Gene3D" id="2.40.50.140">
    <property type="entry name" value="Nucleic acid-binding proteins"/>
    <property type="match status" value="1"/>
</dbReference>
<sequence length="192" mass="21375">MFAFIEGKVQIISEGVIALLCNGVGYEVIVSKKLDVKNDDNIRLYTKLIHREDAMILYGFLTREEKNMFTTLMSASGVGPKLAMEVLSTYSINDLMHILFNKDINLLKKVSGMGVKKAEKLLFELRDKIEKIDINISPSVISNDNESDVIKALISLGFSNNEAVKALSAIENKDNMTTEDLISNALRNLSTL</sequence>
<dbReference type="Proteomes" id="UP000043763">
    <property type="component" value="Unassembled WGS sequence"/>
</dbReference>
<dbReference type="InterPro" id="IPR010994">
    <property type="entry name" value="RuvA_2-like"/>
</dbReference>
<dbReference type="SMART" id="SM00165">
    <property type="entry name" value="UBA"/>
    <property type="match status" value="1"/>
</dbReference>
<dbReference type="InterPro" id="IPR011114">
    <property type="entry name" value="RuvA_C"/>
</dbReference>
<keyword evidence="3 6" id="KW-0238">DNA-binding</keyword>
<dbReference type="SUPFAM" id="SSF50249">
    <property type="entry name" value="Nucleic acid-binding proteins"/>
    <property type="match status" value="1"/>
</dbReference>
<dbReference type="GO" id="GO:0009379">
    <property type="term" value="C:Holliday junction helicase complex"/>
    <property type="evidence" value="ECO:0007669"/>
    <property type="project" value="InterPro"/>
</dbReference>
<evidence type="ECO:0000313" key="9">
    <source>
        <dbReference type="Proteomes" id="UP000043763"/>
    </source>
</evidence>
<keyword evidence="8" id="KW-0378">Hydrolase</keyword>
<keyword evidence="5 6" id="KW-0234">DNA repair</keyword>
<evidence type="ECO:0000256" key="6">
    <source>
        <dbReference type="HAMAP-Rule" id="MF_00031"/>
    </source>
</evidence>
<dbReference type="GO" id="GO:0005737">
    <property type="term" value="C:cytoplasm"/>
    <property type="evidence" value="ECO:0007669"/>
    <property type="project" value="UniProtKB-SubCell"/>
</dbReference>
<dbReference type="GO" id="GO:0005524">
    <property type="term" value="F:ATP binding"/>
    <property type="evidence" value="ECO:0007669"/>
    <property type="project" value="InterPro"/>
</dbReference>
<reference evidence="9" key="1">
    <citation type="submission" date="2015-04" db="EMBL/GenBank/DDBJ databases">
        <authorList>
            <person name="Mushtaq Mamoona"/>
        </authorList>
    </citation>
    <scope>NUCLEOTIDE SEQUENCE [LARGE SCALE GENOMIC DNA]</scope>
    <source>
        <strain evidence="9">AN4859/03</strain>
    </source>
</reference>
<dbReference type="InterPro" id="IPR015940">
    <property type="entry name" value="UBA"/>
</dbReference>
<keyword evidence="8" id="KW-0347">Helicase</keyword>
<organism evidence="8 9">
    <name type="scientific">Brachyspira suanatina</name>
    <dbReference type="NCBI Taxonomy" id="381802"/>
    <lineage>
        <taxon>Bacteria</taxon>
        <taxon>Pseudomonadati</taxon>
        <taxon>Spirochaetota</taxon>
        <taxon>Spirochaetia</taxon>
        <taxon>Brachyspirales</taxon>
        <taxon>Brachyspiraceae</taxon>
        <taxon>Brachyspira</taxon>
    </lineage>
</organism>
<keyword evidence="8" id="KW-0547">Nucleotide-binding</keyword>
<evidence type="ECO:0000256" key="1">
    <source>
        <dbReference type="ARBA" id="ARBA00022490"/>
    </source>
</evidence>
<dbReference type="InterPro" id="IPR003583">
    <property type="entry name" value="Hlx-hairpin-Hlx_DNA-bd_motif"/>
</dbReference>
<dbReference type="InterPro" id="IPR036267">
    <property type="entry name" value="RuvA_C_sf"/>
</dbReference>
<proteinExistence type="inferred from homology"/>
<feature type="region of interest" description="Domain III" evidence="6">
    <location>
        <begin position="141"/>
        <end position="192"/>
    </location>
</feature>
<dbReference type="Pfam" id="PF07499">
    <property type="entry name" value="RuvA_C"/>
    <property type="match status" value="1"/>
</dbReference>
<dbReference type="AlphaFoldDB" id="A0A0G4K7M4"/>
<keyword evidence="8" id="KW-0067">ATP-binding</keyword>
<comment type="subunit">
    <text evidence="6">Homotetramer. Forms an RuvA(8)-RuvB(12)-Holliday junction (HJ) complex. HJ DNA is sandwiched between 2 RuvA tetramers; dsDNA enters through RuvA and exits via RuvB. An RuvB hexamer assembles on each DNA strand where it exits the tetramer. Each RuvB hexamer is contacted by two RuvA subunits (via domain III) on 2 adjacent RuvB subunits; this complex drives branch migration. In the full resolvosome a probable DNA-RuvA(4)-RuvB(12)-RuvC(2) complex forms which resolves the HJ.</text>
</comment>
<comment type="similarity">
    <text evidence="6">Belongs to the RuvA family.</text>
</comment>
<accession>A0A0G4K7M4</accession>
<dbReference type="GO" id="GO:0048476">
    <property type="term" value="C:Holliday junction resolvase complex"/>
    <property type="evidence" value="ECO:0007669"/>
    <property type="project" value="UniProtKB-UniRule"/>
</dbReference>
<evidence type="ECO:0000256" key="3">
    <source>
        <dbReference type="ARBA" id="ARBA00023125"/>
    </source>
</evidence>
<evidence type="ECO:0000256" key="5">
    <source>
        <dbReference type="ARBA" id="ARBA00023204"/>
    </source>
</evidence>
<dbReference type="RefSeq" id="WP_048594869.1">
    <property type="nucleotide sequence ID" value="NZ_CVLB01000001.1"/>
</dbReference>
<feature type="domain" description="UBA" evidence="7">
    <location>
        <begin position="142"/>
        <end position="184"/>
    </location>
</feature>
<dbReference type="InterPro" id="IPR000085">
    <property type="entry name" value="RuvA"/>
</dbReference>
<comment type="domain">
    <text evidence="6">Has three domains with a flexible linker between the domains II and III and assumes an 'L' shape. Domain III is highly mobile and contacts RuvB.</text>
</comment>
<dbReference type="GO" id="GO:0006281">
    <property type="term" value="P:DNA repair"/>
    <property type="evidence" value="ECO:0007669"/>
    <property type="project" value="UniProtKB-UniRule"/>
</dbReference>
<dbReference type="GO" id="GO:0006310">
    <property type="term" value="P:DNA recombination"/>
    <property type="evidence" value="ECO:0007669"/>
    <property type="project" value="UniProtKB-UniRule"/>
</dbReference>
<protein>
    <recommendedName>
        <fullName evidence="6">Holliday junction branch migration complex subunit RuvA</fullName>
    </recommendedName>
</protein>
<dbReference type="OrthoDB" id="5293449at2"/>
<dbReference type="GO" id="GO:0009378">
    <property type="term" value="F:four-way junction helicase activity"/>
    <property type="evidence" value="ECO:0007669"/>
    <property type="project" value="InterPro"/>
</dbReference>
<dbReference type="GO" id="GO:0000400">
    <property type="term" value="F:four-way junction DNA binding"/>
    <property type="evidence" value="ECO:0007669"/>
    <property type="project" value="UniProtKB-UniRule"/>
</dbReference>
<evidence type="ECO:0000256" key="4">
    <source>
        <dbReference type="ARBA" id="ARBA00023172"/>
    </source>
</evidence>
<keyword evidence="4 6" id="KW-0233">DNA recombination</keyword>
<dbReference type="InterPro" id="IPR013849">
    <property type="entry name" value="DNA_helicase_Holl-junc_RuvA_I"/>
</dbReference>
<evidence type="ECO:0000313" key="8">
    <source>
        <dbReference type="EMBL" id="CRF33789.1"/>
    </source>
</evidence>
<keyword evidence="1 6" id="KW-0963">Cytoplasm</keyword>
<dbReference type="SUPFAM" id="SSF47781">
    <property type="entry name" value="RuvA domain 2-like"/>
    <property type="match status" value="1"/>
</dbReference>
<dbReference type="SMART" id="SM00278">
    <property type="entry name" value="HhH1"/>
    <property type="match status" value="2"/>
</dbReference>
<gene>
    <name evidence="6" type="primary">ruvA</name>
    <name evidence="8" type="ORF">BRSU_1672</name>
</gene>
<dbReference type="Gene3D" id="1.10.150.20">
    <property type="entry name" value="5' to 3' exonuclease, C-terminal subdomain"/>
    <property type="match status" value="1"/>
</dbReference>
<dbReference type="Pfam" id="PF01330">
    <property type="entry name" value="RuvA_N"/>
    <property type="match status" value="1"/>
</dbReference>
<evidence type="ECO:0000259" key="7">
    <source>
        <dbReference type="PROSITE" id="PS50030"/>
    </source>
</evidence>
<comment type="caution">
    <text evidence="6">Lacks conserved residue(s) required for the propagation of feature annotation.</text>
</comment>
<comment type="function">
    <text evidence="6">The RuvA-RuvB-RuvC complex processes Holliday junction (HJ) DNA during genetic recombination and DNA repair, while the RuvA-RuvB complex plays an important role in the rescue of blocked DNA replication forks via replication fork reversal (RFR). RuvA specifically binds to HJ cruciform DNA, conferring on it an open structure. The RuvB hexamer acts as an ATP-dependent pump, pulling dsDNA into and through the RuvAB complex. HJ branch migration allows RuvC to scan DNA until it finds its consensus sequence, where it cleaves and resolves the cruciform DNA.</text>
</comment>
<dbReference type="Gene3D" id="1.10.8.10">
    <property type="entry name" value="DNA helicase RuvA subunit, C-terminal domain"/>
    <property type="match status" value="1"/>
</dbReference>
<dbReference type="CDD" id="cd14332">
    <property type="entry name" value="UBA_RuvA_C"/>
    <property type="match status" value="1"/>
</dbReference>
<comment type="subcellular location">
    <subcellularLocation>
        <location evidence="6">Cytoplasm</location>
    </subcellularLocation>
</comment>
<keyword evidence="9" id="KW-1185">Reference proteome</keyword>
<dbReference type="HAMAP" id="MF_00031">
    <property type="entry name" value="DNA_HJ_migration_RuvA"/>
    <property type="match status" value="1"/>
</dbReference>
<dbReference type="EMBL" id="CVLB01000001">
    <property type="protein sequence ID" value="CRF33789.1"/>
    <property type="molecule type" value="Genomic_DNA"/>
</dbReference>
<dbReference type="Pfam" id="PF14520">
    <property type="entry name" value="HHH_5"/>
    <property type="match status" value="1"/>
</dbReference>
<dbReference type="NCBIfam" id="TIGR00084">
    <property type="entry name" value="ruvA"/>
    <property type="match status" value="1"/>
</dbReference>
<name>A0A0G4K7M4_9SPIR</name>
<dbReference type="PROSITE" id="PS50030">
    <property type="entry name" value="UBA"/>
    <property type="match status" value="1"/>
</dbReference>
<dbReference type="SUPFAM" id="SSF46929">
    <property type="entry name" value="DNA helicase RuvA subunit, C-terminal domain"/>
    <property type="match status" value="1"/>
</dbReference>
<keyword evidence="2 6" id="KW-0227">DNA damage</keyword>
<evidence type="ECO:0000256" key="2">
    <source>
        <dbReference type="ARBA" id="ARBA00022763"/>
    </source>
</evidence>
<dbReference type="InterPro" id="IPR012340">
    <property type="entry name" value="NA-bd_OB-fold"/>
</dbReference>